<feature type="compositionally biased region" description="Polar residues" evidence="1">
    <location>
        <begin position="67"/>
        <end position="80"/>
    </location>
</feature>
<evidence type="ECO:0000313" key="3">
    <source>
        <dbReference type="Proteomes" id="UP000631114"/>
    </source>
</evidence>
<keyword evidence="3" id="KW-1185">Reference proteome</keyword>
<comment type="caution">
    <text evidence="2">The sequence shown here is derived from an EMBL/GenBank/DDBJ whole genome shotgun (WGS) entry which is preliminary data.</text>
</comment>
<accession>A0A835MBN3</accession>
<feature type="region of interest" description="Disordered" evidence="1">
    <location>
        <begin position="67"/>
        <end position="96"/>
    </location>
</feature>
<sequence length="156" mass="17433">MASQPQQRHSRHLSRSRLYSMTVDLDASERLPKGFRKFLDMKTGLVYYMEDEESEPPIIRNVRRHSNSALCSESPSNSAISSLTPPPDSSTSSECNVGEVSQDSRAHEVASMVLMACPSCRTYSVMAIQGRSMRCPSCDVGLIDFLNDKINIERVE</sequence>
<evidence type="ECO:0000256" key="1">
    <source>
        <dbReference type="SAM" id="MobiDB-lite"/>
    </source>
</evidence>
<evidence type="ECO:0000313" key="2">
    <source>
        <dbReference type="EMBL" id="KAF9626665.1"/>
    </source>
</evidence>
<gene>
    <name evidence="2" type="ORF">IFM89_038499</name>
</gene>
<dbReference type="OrthoDB" id="10324891at2759"/>
<name>A0A835MBN3_9MAGN</name>
<protein>
    <submittedName>
        <fullName evidence="2">Uncharacterized protein</fullName>
    </submittedName>
</protein>
<dbReference type="AlphaFoldDB" id="A0A835MBN3"/>
<proteinExistence type="predicted"/>
<reference evidence="2 3" key="1">
    <citation type="submission" date="2020-10" db="EMBL/GenBank/DDBJ databases">
        <title>The Coptis chinensis genome and diversification of protoberbering-type alkaloids.</title>
        <authorList>
            <person name="Wang B."/>
            <person name="Shu S."/>
            <person name="Song C."/>
            <person name="Liu Y."/>
        </authorList>
    </citation>
    <scope>NUCLEOTIDE SEQUENCE [LARGE SCALE GENOMIC DNA]</scope>
    <source>
        <strain evidence="2">HL-2020</strain>
        <tissue evidence="2">Leaf</tissue>
    </source>
</reference>
<dbReference type="Proteomes" id="UP000631114">
    <property type="component" value="Unassembled WGS sequence"/>
</dbReference>
<dbReference type="EMBL" id="JADFTS010000001">
    <property type="protein sequence ID" value="KAF9626665.1"/>
    <property type="molecule type" value="Genomic_DNA"/>
</dbReference>
<organism evidence="2 3">
    <name type="scientific">Coptis chinensis</name>
    <dbReference type="NCBI Taxonomy" id="261450"/>
    <lineage>
        <taxon>Eukaryota</taxon>
        <taxon>Viridiplantae</taxon>
        <taxon>Streptophyta</taxon>
        <taxon>Embryophyta</taxon>
        <taxon>Tracheophyta</taxon>
        <taxon>Spermatophyta</taxon>
        <taxon>Magnoliopsida</taxon>
        <taxon>Ranunculales</taxon>
        <taxon>Ranunculaceae</taxon>
        <taxon>Coptidoideae</taxon>
        <taxon>Coptis</taxon>
    </lineage>
</organism>